<comment type="caution">
    <text evidence="1">The sequence shown here is derived from an EMBL/GenBank/DDBJ whole genome shotgun (WGS) entry which is preliminary data.</text>
</comment>
<evidence type="ECO:0008006" key="2">
    <source>
        <dbReference type="Google" id="ProtNLM"/>
    </source>
</evidence>
<sequence>HMTVAAELVPWPSVVAGSGRGMYAFWLLTATPADKKARELYDAAQARLCSLFAAIGADPRARDVCRVLRPPDSFHSVAENRVIWIPTMRGSHKVLAYTLADLHARIHEPIPAGALAKLGQAVHPRPRTSSAKALPGPWVKRGTPLAPGSVLADISIPTAASGQRYSPSARIRDLGRLAESRGGIGQGHRHFFLFRMAQCLACLG</sequence>
<gene>
    <name evidence="1" type="ORF">S12H4_57208</name>
</gene>
<accession>X1UW63</accession>
<organism evidence="1">
    <name type="scientific">marine sediment metagenome</name>
    <dbReference type="NCBI Taxonomy" id="412755"/>
    <lineage>
        <taxon>unclassified sequences</taxon>
        <taxon>metagenomes</taxon>
        <taxon>ecological metagenomes</taxon>
    </lineage>
</organism>
<protein>
    <recommendedName>
        <fullName evidence="2">RepB-like DNA primase domain-containing protein</fullName>
    </recommendedName>
</protein>
<dbReference type="EMBL" id="BARW01036958">
    <property type="protein sequence ID" value="GAJ21738.1"/>
    <property type="molecule type" value="Genomic_DNA"/>
</dbReference>
<proteinExistence type="predicted"/>
<evidence type="ECO:0000313" key="1">
    <source>
        <dbReference type="EMBL" id="GAJ21738.1"/>
    </source>
</evidence>
<reference evidence="1" key="1">
    <citation type="journal article" date="2014" name="Front. Microbiol.">
        <title>High frequency of phylogenetically diverse reductive dehalogenase-homologous genes in deep subseafloor sedimentary metagenomes.</title>
        <authorList>
            <person name="Kawai M."/>
            <person name="Futagami T."/>
            <person name="Toyoda A."/>
            <person name="Takaki Y."/>
            <person name="Nishi S."/>
            <person name="Hori S."/>
            <person name="Arai W."/>
            <person name="Tsubouchi T."/>
            <person name="Morono Y."/>
            <person name="Uchiyama I."/>
            <person name="Ito T."/>
            <person name="Fujiyama A."/>
            <person name="Inagaki F."/>
            <person name="Takami H."/>
        </authorList>
    </citation>
    <scope>NUCLEOTIDE SEQUENCE</scope>
    <source>
        <strain evidence="1">Expedition CK06-06</strain>
    </source>
</reference>
<dbReference type="AlphaFoldDB" id="X1UW63"/>
<feature type="non-terminal residue" evidence="1">
    <location>
        <position position="204"/>
    </location>
</feature>
<feature type="non-terminal residue" evidence="1">
    <location>
        <position position="1"/>
    </location>
</feature>
<name>X1UW63_9ZZZZ</name>